<dbReference type="EMBL" id="MN584918">
    <property type="protein sequence ID" value="QFR59821.1"/>
    <property type="molecule type" value="Genomic_DNA"/>
</dbReference>
<evidence type="ECO:0000313" key="1">
    <source>
        <dbReference type="EMBL" id="QFR59821.1"/>
    </source>
</evidence>
<organism evidence="1 2">
    <name type="scientific">Vibrio phage phi50-12</name>
    <dbReference type="NCBI Taxonomy" id="2654972"/>
    <lineage>
        <taxon>Viruses</taxon>
        <taxon>Duplodnaviria</taxon>
        <taxon>Heunggongvirae</taxon>
        <taxon>Uroviricota</taxon>
        <taxon>Caudoviricetes</taxon>
        <taxon>Schitoviridae</taxon>
        <taxon>Penintadodekavirus</taxon>
        <taxon>Penintadodekavirus 5012</taxon>
    </lineage>
</organism>
<proteinExistence type="predicted"/>
<keyword evidence="2" id="KW-1185">Reference proteome</keyword>
<dbReference type="Proteomes" id="UP000325783">
    <property type="component" value="Segment"/>
</dbReference>
<sequence>MESKCTVLNNISVPHFEGEVSMIPFNVETLEGLPEQFISIAKDMLKGVTSKGVAYFTAHGKYLRKSKTLRRGGPHTDGNYEPFHMTFGNGNGGWKVGENGPAINTALHDRQYNSELGGIILVTNFQSAIGWVGSYDALPNVGGDCSHIALGEPFKLEAGKVYYGNNHFIHESLPVSEDVHRVMYRITLPETHQFNQGDICH</sequence>
<name>A0A5P8PSQ9_9CAUD</name>
<gene>
    <name evidence="1" type="ORF">VOWphi5012_037</name>
</gene>
<reference evidence="1 2" key="1">
    <citation type="submission" date="2019-10" db="EMBL/GenBank/DDBJ databases">
        <authorList>
            <person name="Lin L.C."/>
        </authorList>
    </citation>
    <scope>NUCLEOTIDE SEQUENCE [LARGE SCALE GENOMIC DNA]</scope>
</reference>
<evidence type="ECO:0000313" key="2">
    <source>
        <dbReference type="Proteomes" id="UP000325783"/>
    </source>
</evidence>
<protein>
    <submittedName>
        <fullName evidence="1">Uncharacterized protein</fullName>
    </submittedName>
</protein>
<accession>A0A5P8PSQ9</accession>